<dbReference type="CDD" id="cd10936">
    <property type="entry name" value="CE4_DAC2"/>
    <property type="match status" value="1"/>
</dbReference>
<feature type="compositionally biased region" description="Low complexity" evidence="1">
    <location>
        <begin position="123"/>
        <end position="141"/>
    </location>
</feature>
<reference evidence="2 3" key="1">
    <citation type="submission" date="2019-07" db="EMBL/GenBank/DDBJ databases">
        <title>Aquicoccus porphyridii gen. nov., sp. nov., isolated from a small marine red alga, Porphyridium marinum.</title>
        <authorList>
            <person name="Liu L."/>
        </authorList>
    </citation>
    <scope>NUCLEOTIDE SEQUENCE [LARGE SCALE GENOMIC DNA]</scope>
    <source>
        <strain evidence="2 3">L1 8-17</strain>
    </source>
</reference>
<evidence type="ECO:0000256" key="1">
    <source>
        <dbReference type="SAM" id="MobiDB-lite"/>
    </source>
</evidence>
<sequence>MARGFLSGIAAGAVVAAVVAVGLSFVVAPPEPPKPDAVPLGVPVGSEFNQSRKDEQAELPAGEPGPQMSGVPQVEAPARDDLASLESSDTRPTVAPQTGQPRAGLTTPGESGASGLSIESDTPVAQAGAGDAPAAPAQEPAMSISTDPAQPRPPEAATEETAFASTEDPEAPAPSVLSEAPVEPALPDSTGEITTDLQGVETKPEKPSAMAAPAAGNMPQSEESEELVIRVDPAPARPRESITTAEPEPRPDEEPPSTAEPEAEEDRDDRVETTPGAPGSEREEAETQDSVARPDTSEPGEQGAAPAVTIGKPATRLTEQGDRVTTGNRPMIGTAALPPTSPETRQPEIAAPTSEPPFVRYSEPFEAPENKPKMAIVLIDDPSASVGIEALSTFPYTLSFAVDTSRPGAADRMAIYRAAGFEVLALVDLPEGAGAGDVEVAMQVLLDRVPEAVGVMEAPGDGIQSSREIVTQVTEIVGNSGHGLLLYPKGLDTGRKLASKAGVPAASIFRDFDAKDEKPSVIRRFLNYAALKAGGEGDGVVMVGRLRPDTVTALLLWGLEDRARDVALTPVSAIMQAAD</sequence>
<dbReference type="EMBL" id="VINQ01000001">
    <property type="protein sequence ID" value="KAA0920885.1"/>
    <property type="molecule type" value="Genomic_DNA"/>
</dbReference>
<gene>
    <name evidence="2" type="ORF">FLO80_01530</name>
</gene>
<feature type="compositionally biased region" description="Polar residues" evidence="1">
    <location>
        <begin position="85"/>
        <end position="100"/>
    </location>
</feature>
<dbReference type="InterPro" id="IPR006837">
    <property type="entry name" value="Divergent_DAC"/>
</dbReference>
<proteinExistence type="predicted"/>
<dbReference type="SUPFAM" id="SSF88713">
    <property type="entry name" value="Glycoside hydrolase/deacetylase"/>
    <property type="match status" value="1"/>
</dbReference>
<evidence type="ECO:0000313" key="2">
    <source>
        <dbReference type="EMBL" id="KAA0920885.1"/>
    </source>
</evidence>
<dbReference type="AlphaFoldDB" id="A0A5A9ZW76"/>
<feature type="compositionally biased region" description="Low complexity" evidence="1">
    <location>
        <begin position="155"/>
        <end position="166"/>
    </location>
</feature>
<dbReference type="GO" id="GO:0005975">
    <property type="term" value="P:carbohydrate metabolic process"/>
    <property type="evidence" value="ECO:0007669"/>
    <property type="project" value="InterPro"/>
</dbReference>
<dbReference type="Gene3D" id="3.20.20.370">
    <property type="entry name" value="Glycoside hydrolase/deacetylase"/>
    <property type="match status" value="1"/>
</dbReference>
<evidence type="ECO:0000313" key="3">
    <source>
        <dbReference type="Proteomes" id="UP000325291"/>
    </source>
</evidence>
<feature type="region of interest" description="Disordered" evidence="1">
    <location>
        <begin position="28"/>
        <end position="359"/>
    </location>
</feature>
<dbReference type="InterPro" id="IPR011330">
    <property type="entry name" value="Glyco_hydro/deAcase_b/a-brl"/>
</dbReference>
<organism evidence="2 3">
    <name type="scientific">Aquicoccus porphyridii</name>
    <dbReference type="NCBI Taxonomy" id="1852029"/>
    <lineage>
        <taxon>Bacteria</taxon>
        <taxon>Pseudomonadati</taxon>
        <taxon>Pseudomonadota</taxon>
        <taxon>Alphaproteobacteria</taxon>
        <taxon>Rhodobacterales</taxon>
        <taxon>Paracoccaceae</taxon>
        <taxon>Aquicoccus</taxon>
    </lineage>
</organism>
<comment type="caution">
    <text evidence="2">The sequence shown here is derived from an EMBL/GenBank/DDBJ whole genome shotgun (WGS) entry which is preliminary data.</text>
</comment>
<dbReference type="Pfam" id="PF04748">
    <property type="entry name" value="Polysacc_deac_2"/>
    <property type="match status" value="1"/>
</dbReference>
<accession>A0A5A9ZW76</accession>
<evidence type="ECO:0008006" key="4">
    <source>
        <dbReference type="Google" id="ProtNLM"/>
    </source>
</evidence>
<protein>
    <recommendedName>
        <fullName evidence="4">Divergent polysaccharide deacetylase family protein</fullName>
    </recommendedName>
</protein>
<dbReference type="RefSeq" id="WP_146610992.1">
    <property type="nucleotide sequence ID" value="NZ_VINQ01000001.1"/>
</dbReference>
<name>A0A5A9ZW76_9RHOB</name>
<keyword evidence="3" id="KW-1185">Reference proteome</keyword>
<dbReference type="Proteomes" id="UP000325291">
    <property type="component" value="Unassembled WGS sequence"/>
</dbReference>